<dbReference type="PANTHER" id="PTHR47592">
    <property type="entry name" value="PBF68 PROTEIN"/>
    <property type="match status" value="1"/>
</dbReference>
<protein>
    <recommendedName>
        <fullName evidence="1">Retrovirus-related Pol polyprotein from transposon TNT 1-94-like beta-barrel domain-containing protein</fullName>
    </recommendedName>
</protein>
<accession>A0A0B1PCE4</accession>
<name>A0A0B1PCE4_UNCNE</name>
<dbReference type="Pfam" id="PF14223">
    <property type="entry name" value="Retrotran_gag_2"/>
    <property type="match status" value="1"/>
</dbReference>
<feature type="domain" description="Retrovirus-related Pol polyprotein from transposon TNT 1-94-like beta-barrel" evidence="1">
    <location>
        <begin position="322"/>
        <end position="403"/>
    </location>
</feature>
<sequence>MSTNAVVILGNQKANLPILVGQSNFRRWYKSWHIALRGAKLWTVVSDGDDKEVRPIKRKDETNDEYKMRLERYNDRNDVAHSAILSGVSDDLQELVCSCDEELESARVAMRLLKDKYDYETTTSTIQLFKEFSELKMAEGDSISHHITQFETAYSHIYSRCSGSTRPEAIALRNFLSVEQVKVMYLFLSLPASYNNIIDNLTTKETLRFADVNRRLLDLNSIKPLDVPSSSKAYFGNGKPINDNKILECTYCKKHGGKYMGHIHNNCRKLQKHLDQKSKNKSQSIPQRNKANAVMIPDEDLFDVILNDKAFLTCSTNSSSSWILDSGCFAHMTSRKELLSPLNHHKGVVTIANGRQIPVEGKGNLSLNLRTSTGGEISVTIRNVLYVPELKGGNLISESQLELDGNLIISQNGRRRVLFKNKEWMYAVLDSSKQFIVQENNNKTLFTSYHEAHECFGHPA</sequence>
<proteinExistence type="predicted"/>
<organism evidence="2 3">
    <name type="scientific">Uncinula necator</name>
    <name type="common">Grape powdery mildew</name>
    <dbReference type="NCBI Taxonomy" id="52586"/>
    <lineage>
        <taxon>Eukaryota</taxon>
        <taxon>Fungi</taxon>
        <taxon>Dikarya</taxon>
        <taxon>Ascomycota</taxon>
        <taxon>Pezizomycotina</taxon>
        <taxon>Leotiomycetes</taxon>
        <taxon>Erysiphales</taxon>
        <taxon>Erysiphaceae</taxon>
        <taxon>Erysiphe</taxon>
    </lineage>
</organism>
<dbReference type="InterPro" id="IPR054722">
    <property type="entry name" value="PolX-like_BBD"/>
</dbReference>
<dbReference type="EMBL" id="JNVN01000561">
    <property type="protein sequence ID" value="KHJ35040.1"/>
    <property type="molecule type" value="Genomic_DNA"/>
</dbReference>
<dbReference type="STRING" id="52586.A0A0B1PCE4"/>
<dbReference type="AlphaFoldDB" id="A0A0B1PCE4"/>
<comment type="caution">
    <text evidence="2">The sequence shown here is derived from an EMBL/GenBank/DDBJ whole genome shotgun (WGS) entry which is preliminary data.</text>
</comment>
<dbReference type="HOGENOM" id="CLU_594742_0_0_1"/>
<dbReference type="Pfam" id="PF22936">
    <property type="entry name" value="Pol_BBD"/>
    <property type="match status" value="1"/>
</dbReference>
<evidence type="ECO:0000313" key="3">
    <source>
        <dbReference type="Proteomes" id="UP000030854"/>
    </source>
</evidence>
<reference evidence="2 3" key="1">
    <citation type="journal article" date="2014" name="BMC Genomics">
        <title>Adaptive genomic structural variation in the grape powdery mildew pathogen, Erysiphe necator.</title>
        <authorList>
            <person name="Jones L."/>
            <person name="Riaz S."/>
            <person name="Morales-Cruz A."/>
            <person name="Amrine K.C."/>
            <person name="McGuire B."/>
            <person name="Gubler W.D."/>
            <person name="Walker M.A."/>
            <person name="Cantu D."/>
        </authorList>
    </citation>
    <scope>NUCLEOTIDE SEQUENCE [LARGE SCALE GENOMIC DNA]</scope>
    <source>
        <strain evidence="3">c</strain>
    </source>
</reference>
<dbReference type="PANTHER" id="PTHR47592:SF27">
    <property type="entry name" value="OS08G0421700 PROTEIN"/>
    <property type="match status" value="1"/>
</dbReference>
<keyword evidence="3" id="KW-1185">Reference proteome</keyword>
<dbReference type="Proteomes" id="UP000030854">
    <property type="component" value="Unassembled WGS sequence"/>
</dbReference>
<evidence type="ECO:0000259" key="1">
    <source>
        <dbReference type="Pfam" id="PF22936"/>
    </source>
</evidence>
<evidence type="ECO:0000313" key="2">
    <source>
        <dbReference type="EMBL" id="KHJ35040.1"/>
    </source>
</evidence>
<gene>
    <name evidence="2" type="ORF">EV44_g1498</name>
</gene>